<dbReference type="STRING" id="1890683.A0A427YK11"/>
<comment type="similarity">
    <text evidence="1">Belongs to the universal ribosomal protein uS10 family.</text>
</comment>
<dbReference type="EMBL" id="RSCD01000008">
    <property type="protein sequence ID" value="RSH91399.1"/>
    <property type="molecule type" value="Genomic_DNA"/>
</dbReference>
<dbReference type="GO" id="GO:0005840">
    <property type="term" value="C:ribosome"/>
    <property type="evidence" value="ECO:0007669"/>
    <property type="project" value="UniProtKB-KW"/>
</dbReference>
<evidence type="ECO:0000256" key="6">
    <source>
        <dbReference type="ARBA" id="ARBA00057689"/>
    </source>
</evidence>
<evidence type="ECO:0000256" key="1">
    <source>
        <dbReference type="ARBA" id="ARBA00007102"/>
    </source>
</evidence>
<feature type="compositionally biased region" description="Basic and acidic residues" evidence="8">
    <location>
        <begin position="237"/>
        <end position="246"/>
    </location>
</feature>
<dbReference type="FunFam" id="3.30.70.600:FF:000003">
    <property type="entry name" value="30S ribosomal protein S10"/>
    <property type="match status" value="1"/>
</dbReference>
<proteinExistence type="inferred from homology"/>
<protein>
    <recommendedName>
        <fullName evidence="4">Small ribosomal subunit protein uS10m</fullName>
    </recommendedName>
    <alternativeName>
        <fullName evidence="5">37S ribosomal protein S10, mitochondrial</fullName>
    </alternativeName>
</protein>
<dbReference type="Gene3D" id="3.30.70.600">
    <property type="entry name" value="Ribosomal protein S10 domain"/>
    <property type="match status" value="1"/>
</dbReference>
<gene>
    <name evidence="10" type="primary">RSM10</name>
    <name evidence="10" type="ORF">EHS25_009698</name>
</gene>
<feature type="region of interest" description="Disordered" evidence="8">
    <location>
        <begin position="182"/>
        <end position="260"/>
    </location>
</feature>
<dbReference type="InterPro" id="IPR001848">
    <property type="entry name" value="Ribosomal_uS10"/>
</dbReference>
<comment type="function">
    <text evidence="6">Involved in mitochondrial genome encoded proteins translation. Involved in the binding of tRNA to the ribosomes.</text>
</comment>
<accession>A0A427YK11</accession>
<feature type="compositionally biased region" description="Polar residues" evidence="8">
    <location>
        <begin position="16"/>
        <end position="29"/>
    </location>
</feature>
<evidence type="ECO:0000256" key="5">
    <source>
        <dbReference type="ARBA" id="ARBA00042916"/>
    </source>
</evidence>
<dbReference type="InterPro" id="IPR036838">
    <property type="entry name" value="Ribosomal_uS10_dom_sf"/>
</dbReference>
<keyword evidence="11" id="KW-1185">Reference proteome</keyword>
<evidence type="ECO:0000256" key="2">
    <source>
        <dbReference type="ARBA" id="ARBA00022980"/>
    </source>
</evidence>
<dbReference type="PRINTS" id="PR00971">
    <property type="entry name" value="RIBOSOMALS10"/>
</dbReference>
<sequence>MSYHRLHLRGTLSLRRPSTASPQHLSFSPHTPLPRTHGIHVATLHLASHHPHPLDLYSSFAIRAAGSLGIPTSNPAFLPTTTSLYTVLKSPFVHKKSQENFERRTHRRAIRVWDTDRSVVDLWLRYLKRNGIGGVGMKAYVHEYEEFGFGSEEIAGLSKQMERPGRDVEQIAEDLVQSLSADAAADAATESQGKVEGSTATATATDGGEVVTDVQGKELVEGPDDVVAGAELPAAHPESEAAEKPKSQPQLKDGGEPAQS</sequence>
<comment type="subunit">
    <text evidence="7">Part of the mitochondrial small ribosomal subunit.</text>
</comment>
<dbReference type="AlphaFoldDB" id="A0A427YK11"/>
<name>A0A427YK11_9TREE</name>
<comment type="caution">
    <text evidence="10">The sequence shown here is derived from an EMBL/GenBank/DDBJ whole genome shotgun (WGS) entry which is preliminary data.</text>
</comment>
<evidence type="ECO:0000256" key="8">
    <source>
        <dbReference type="SAM" id="MobiDB-lite"/>
    </source>
</evidence>
<evidence type="ECO:0000313" key="11">
    <source>
        <dbReference type="Proteomes" id="UP000279259"/>
    </source>
</evidence>
<dbReference type="SUPFAM" id="SSF54999">
    <property type="entry name" value="Ribosomal protein S10"/>
    <property type="match status" value="1"/>
</dbReference>
<evidence type="ECO:0000256" key="7">
    <source>
        <dbReference type="ARBA" id="ARBA00065857"/>
    </source>
</evidence>
<keyword evidence="2 10" id="KW-0689">Ribosomal protein</keyword>
<feature type="region of interest" description="Disordered" evidence="8">
    <location>
        <begin position="13"/>
        <end position="32"/>
    </location>
</feature>
<dbReference type="OrthoDB" id="366214at2759"/>
<dbReference type="GO" id="GO:1990904">
    <property type="term" value="C:ribonucleoprotein complex"/>
    <property type="evidence" value="ECO:0007669"/>
    <property type="project" value="UniProtKB-KW"/>
</dbReference>
<reference evidence="10 11" key="1">
    <citation type="submission" date="2018-11" db="EMBL/GenBank/DDBJ databases">
        <title>Genome sequence of Saitozyma podzolica DSM 27192.</title>
        <authorList>
            <person name="Aliyu H."/>
            <person name="Gorte O."/>
            <person name="Ochsenreither K."/>
        </authorList>
    </citation>
    <scope>NUCLEOTIDE SEQUENCE [LARGE SCALE GENOMIC DNA]</scope>
    <source>
        <strain evidence="10 11">DSM 27192</strain>
    </source>
</reference>
<dbReference type="SMART" id="SM01403">
    <property type="entry name" value="Ribosomal_S10"/>
    <property type="match status" value="1"/>
</dbReference>
<evidence type="ECO:0000256" key="3">
    <source>
        <dbReference type="ARBA" id="ARBA00023274"/>
    </source>
</evidence>
<dbReference type="PANTHER" id="PTHR11700">
    <property type="entry name" value="30S RIBOSOMAL PROTEIN S10 FAMILY MEMBER"/>
    <property type="match status" value="1"/>
</dbReference>
<dbReference type="Proteomes" id="UP000279259">
    <property type="component" value="Unassembled WGS sequence"/>
</dbReference>
<keyword evidence="3" id="KW-0687">Ribonucleoprotein</keyword>
<evidence type="ECO:0000313" key="10">
    <source>
        <dbReference type="EMBL" id="RSH91399.1"/>
    </source>
</evidence>
<dbReference type="Pfam" id="PF00338">
    <property type="entry name" value="Ribosomal_S10"/>
    <property type="match status" value="1"/>
</dbReference>
<dbReference type="InterPro" id="IPR027486">
    <property type="entry name" value="Ribosomal_uS10_dom"/>
</dbReference>
<dbReference type="HAMAP" id="MF_00508">
    <property type="entry name" value="Ribosomal_uS10"/>
    <property type="match status" value="1"/>
</dbReference>
<organism evidence="10 11">
    <name type="scientific">Saitozyma podzolica</name>
    <dbReference type="NCBI Taxonomy" id="1890683"/>
    <lineage>
        <taxon>Eukaryota</taxon>
        <taxon>Fungi</taxon>
        <taxon>Dikarya</taxon>
        <taxon>Basidiomycota</taxon>
        <taxon>Agaricomycotina</taxon>
        <taxon>Tremellomycetes</taxon>
        <taxon>Tremellales</taxon>
        <taxon>Trimorphomycetaceae</taxon>
        <taxon>Saitozyma</taxon>
    </lineage>
</organism>
<evidence type="ECO:0000256" key="4">
    <source>
        <dbReference type="ARBA" id="ARBA00035261"/>
    </source>
</evidence>
<dbReference type="GO" id="GO:0006412">
    <property type="term" value="P:translation"/>
    <property type="evidence" value="ECO:0007669"/>
    <property type="project" value="InterPro"/>
</dbReference>
<feature type="domain" description="Small ribosomal subunit protein uS10" evidence="9">
    <location>
        <begin position="43"/>
        <end position="140"/>
    </location>
</feature>
<evidence type="ECO:0000259" key="9">
    <source>
        <dbReference type="SMART" id="SM01403"/>
    </source>
</evidence>
<dbReference type="GO" id="GO:0003735">
    <property type="term" value="F:structural constituent of ribosome"/>
    <property type="evidence" value="ECO:0007669"/>
    <property type="project" value="InterPro"/>
</dbReference>